<evidence type="ECO:0000313" key="3">
    <source>
        <dbReference type="EMBL" id="KAJ7391649.1"/>
    </source>
</evidence>
<gene>
    <name evidence="3" type="ORF">OS493_017346</name>
</gene>
<keyword evidence="4" id="KW-1185">Reference proteome</keyword>
<sequence length="113" mass="12829">MASDDSENLVEEIDGEYQNSKAVFVKGVRLPHIFAYQTGFKDFLENFETRQDDVFIVGYPRSGTTWLQEITWQIFNDGAISKEPIGHRVQFFDEAKCPTPPSPTSRLDPVLAS</sequence>
<dbReference type="Gene3D" id="3.40.50.300">
    <property type="entry name" value="P-loop containing nucleotide triphosphate hydrolases"/>
    <property type="match status" value="1"/>
</dbReference>
<dbReference type="EMBL" id="MU825405">
    <property type="protein sequence ID" value="KAJ7391649.1"/>
    <property type="molecule type" value="Genomic_DNA"/>
</dbReference>
<dbReference type="AlphaFoldDB" id="A0A9X0DB67"/>
<dbReference type="Proteomes" id="UP001163046">
    <property type="component" value="Unassembled WGS sequence"/>
</dbReference>
<accession>A0A9X0DB67</accession>
<dbReference type="Pfam" id="PF00685">
    <property type="entry name" value="Sulfotransfer_1"/>
    <property type="match status" value="1"/>
</dbReference>
<evidence type="ECO:0000256" key="1">
    <source>
        <dbReference type="SAM" id="MobiDB-lite"/>
    </source>
</evidence>
<evidence type="ECO:0000259" key="2">
    <source>
        <dbReference type="Pfam" id="PF00685"/>
    </source>
</evidence>
<feature type="domain" description="Sulfotransferase" evidence="2">
    <location>
        <begin position="51"/>
        <end position="90"/>
    </location>
</feature>
<dbReference type="InterPro" id="IPR027417">
    <property type="entry name" value="P-loop_NTPase"/>
</dbReference>
<organism evidence="3 4">
    <name type="scientific">Desmophyllum pertusum</name>
    <dbReference type="NCBI Taxonomy" id="174260"/>
    <lineage>
        <taxon>Eukaryota</taxon>
        <taxon>Metazoa</taxon>
        <taxon>Cnidaria</taxon>
        <taxon>Anthozoa</taxon>
        <taxon>Hexacorallia</taxon>
        <taxon>Scleractinia</taxon>
        <taxon>Caryophylliina</taxon>
        <taxon>Caryophylliidae</taxon>
        <taxon>Desmophyllum</taxon>
    </lineage>
</organism>
<reference evidence="3" key="1">
    <citation type="submission" date="2023-01" db="EMBL/GenBank/DDBJ databases">
        <title>Genome assembly of the deep-sea coral Lophelia pertusa.</title>
        <authorList>
            <person name="Herrera S."/>
            <person name="Cordes E."/>
        </authorList>
    </citation>
    <scope>NUCLEOTIDE SEQUENCE</scope>
    <source>
        <strain evidence="3">USNM1676648</strain>
        <tissue evidence="3">Polyp</tissue>
    </source>
</reference>
<name>A0A9X0DB67_9CNID</name>
<dbReference type="SUPFAM" id="SSF52540">
    <property type="entry name" value="P-loop containing nucleoside triphosphate hydrolases"/>
    <property type="match status" value="1"/>
</dbReference>
<dbReference type="GO" id="GO:0008146">
    <property type="term" value="F:sulfotransferase activity"/>
    <property type="evidence" value="ECO:0007669"/>
    <property type="project" value="InterPro"/>
</dbReference>
<feature type="region of interest" description="Disordered" evidence="1">
    <location>
        <begin position="94"/>
        <end position="113"/>
    </location>
</feature>
<dbReference type="InterPro" id="IPR000863">
    <property type="entry name" value="Sulfotransferase_dom"/>
</dbReference>
<proteinExistence type="predicted"/>
<dbReference type="OrthoDB" id="205623at2759"/>
<evidence type="ECO:0000313" key="4">
    <source>
        <dbReference type="Proteomes" id="UP001163046"/>
    </source>
</evidence>
<comment type="caution">
    <text evidence="3">The sequence shown here is derived from an EMBL/GenBank/DDBJ whole genome shotgun (WGS) entry which is preliminary data.</text>
</comment>
<protein>
    <recommendedName>
        <fullName evidence="2">Sulfotransferase domain-containing protein</fullName>
    </recommendedName>
</protein>